<dbReference type="EMBL" id="BK014769">
    <property type="protein sequence ID" value="DAD74990.1"/>
    <property type="molecule type" value="Genomic_DNA"/>
</dbReference>
<dbReference type="GO" id="GO:0008270">
    <property type="term" value="F:zinc ion binding"/>
    <property type="evidence" value="ECO:0007669"/>
    <property type="project" value="UniProtKB-KW"/>
</dbReference>
<protein>
    <submittedName>
        <fullName evidence="1">RRN7 Zinc-finger of RNA-polymerase I-specific TFIIB, Rrn7</fullName>
    </submittedName>
</protein>
<keyword evidence="1" id="KW-0479">Metal-binding</keyword>
<evidence type="ECO:0000313" key="1">
    <source>
        <dbReference type="EMBL" id="DAD74990.1"/>
    </source>
</evidence>
<name>A0A8S5LYB5_9CAUD</name>
<sequence>MKQQAICELCMQAFEKRSANQKYCTECGVEMRKQQHREIIKNSKLRKTAARNYNKSDTLEEKCKKINLYNKRHGTHLSYGEYTALERLRRI</sequence>
<organism evidence="1">
    <name type="scientific">Siphoviridae sp. ctA995</name>
    <dbReference type="NCBI Taxonomy" id="2826180"/>
    <lineage>
        <taxon>Viruses</taxon>
        <taxon>Duplodnaviria</taxon>
        <taxon>Heunggongvirae</taxon>
        <taxon>Uroviricota</taxon>
        <taxon>Caudoviricetes</taxon>
    </lineage>
</organism>
<reference evidence="1" key="1">
    <citation type="journal article" date="2021" name="Proc. Natl. Acad. Sci. U.S.A.">
        <title>A Catalog of Tens of Thousands of Viruses from Human Metagenomes Reveals Hidden Associations with Chronic Diseases.</title>
        <authorList>
            <person name="Tisza M.J."/>
            <person name="Buck C.B."/>
        </authorList>
    </citation>
    <scope>NUCLEOTIDE SEQUENCE</scope>
    <source>
        <strain evidence="1">CtA995</strain>
    </source>
</reference>
<keyword evidence="1" id="KW-0862">Zinc</keyword>
<proteinExistence type="predicted"/>
<keyword evidence="1" id="KW-0863">Zinc-finger</keyword>
<accession>A0A8S5LYB5</accession>